<proteinExistence type="predicted"/>
<gene>
    <name evidence="1" type="ORF">HGR00_22340</name>
</gene>
<sequence length="313" mass="36427">MDDIVLRRLVLAKEFYENAEKLCTHSDPLSKMMAVHNFHIALEITIKSIILKYEIRSEKTLNIDFESMLNEVDKHKPFSDKGIRIPYRQDIRMLNQKRNLVQHHVAEPEKSSMDDWKSISRRFLENTFRDYFELSFHEINRFSFIKDSRLRKLLEEATRQAAVDELDYASTLLATTYTASVSSLQEKIPNSSSALFFTSGDIRRSGLDGLERAFEKVFKRIDELSLFSAILASGVTIEEYRRLQETMPFVHKFIGGRLSFDKTQRKLFSRSEISWAIEFICGKIIQWQSSGLNPAVPNWLEIGVDEVLNRVSE</sequence>
<name>A0A848P7R1_9RALS</name>
<evidence type="ECO:0000313" key="1">
    <source>
        <dbReference type="EMBL" id="NMV40656.1"/>
    </source>
</evidence>
<reference evidence="1 2" key="1">
    <citation type="submission" date="2020-04" db="EMBL/GenBank/DDBJ databases">
        <title>Ralstonia insidiosa genome sequencing and assembly.</title>
        <authorList>
            <person name="Martins R.C.R."/>
            <person name="Perdigao-Neto L.V."/>
            <person name="Levin A.S.S."/>
            <person name="Costa S.F."/>
        </authorList>
    </citation>
    <scope>NUCLEOTIDE SEQUENCE [LARGE SCALE GENOMIC DNA]</scope>
    <source>
        <strain evidence="1 2">5047</strain>
    </source>
</reference>
<dbReference type="RefSeq" id="WP_169341253.1">
    <property type="nucleotide sequence ID" value="NZ_JABBZM010000024.1"/>
</dbReference>
<dbReference type="Proteomes" id="UP000575469">
    <property type="component" value="Unassembled WGS sequence"/>
</dbReference>
<organism evidence="1 2">
    <name type="scientific">Ralstonia insidiosa</name>
    <dbReference type="NCBI Taxonomy" id="190721"/>
    <lineage>
        <taxon>Bacteria</taxon>
        <taxon>Pseudomonadati</taxon>
        <taxon>Pseudomonadota</taxon>
        <taxon>Betaproteobacteria</taxon>
        <taxon>Burkholderiales</taxon>
        <taxon>Burkholderiaceae</taxon>
        <taxon>Ralstonia</taxon>
    </lineage>
</organism>
<dbReference type="AlphaFoldDB" id="A0A848P7R1"/>
<accession>A0A848P7R1</accession>
<protein>
    <submittedName>
        <fullName evidence="1">Uncharacterized protein</fullName>
    </submittedName>
</protein>
<evidence type="ECO:0000313" key="2">
    <source>
        <dbReference type="Proteomes" id="UP000575469"/>
    </source>
</evidence>
<comment type="caution">
    <text evidence="1">The sequence shown here is derived from an EMBL/GenBank/DDBJ whole genome shotgun (WGS) entry which is preliminary data.</text>
</comment>
<dbReference type="EMBL" id="JABBZM010000024">
    <property type="protein sequence ID" value="NMV40656.1"/>
    <property type="molecule type" value="Genomic_DNA"/>
</dbReference>